<comment type="caution">
    <text evidence="2">The sequence shown here is derived from an EMBL/GenBank/DDBJ whole genome shotgun (WGS) entry which is preliminary data.</text>
</comment>
<dbReference type="InterPro" id="IPR036291">
    <property type="entry name" value="NAD(P)-bd_dom_sf"/>
</dbReference>
<evidence type="ECO:0000313" key="3">
    <source>
        <dbReference type="Proteomes" id="UP001595607"/>
    </source>
</evidence>
<dbReference type="PRINTS" id="PR00080">
    <property type="entry name" value="SDRFAMILY"/>
</dbReference>
<dbReference type="Pfam" id="PF13561">
    <property type="entry name" value="adh_short_C2"/>
    <property type="match status" value="1"/>
</dbReference>
<keyword evidence="3" id="KW-1185">Reference proteome</keyword>
<dbReference type="SUPFAM" id="SSF51735">
    <property type="entry name" value="NAD(P)-binding Rossmann-fold domains"/>
    <property type="match status" value="1"/>
</dbReference>
<accession>A0ABV7MDT6</accession>
<dbReference type="CDD" id="cd05371">
    <property type="entry name" value="HSD10-like_SDR_c"/>
    <property type="match status" value="1"/>
</dbReference>
<keyword evidence="1" id="KW-0560">Oxidoreductase</keyword>
<sequence length="255" mass="26666">MDIKGKGAIITGGASGLGGATTRLLAEAGAKVLILDRDEKKGNALAEELGSDVHFAMVDVTDEKSVEGAVEKAMNELGGVHVAANFAGIAWAQKVIGKHGPHSLEAFQQVINVNLVGTFNVIRFAAAAMVKNDPDADGQRGVIINTASIAAFEGQMGQAAYSASKGGIVGMTLPIARDLAREGIRCNTIAPGLIKTPLFEGLPEEAVASLSEQPLFPKRLGDPAEIAHTAKFIIENNYVNGETIRVDGGIRMQPR</sequence>
<evidence type="ECO:0000256" key="1">
    <source>
        <dbReference type="ARBA" id="ARBA00023002"/>
    </source>
</evidence>
<dbReference type="Proteomes" id="UP001595607">
    <property type="component" value="Unassembled WGS sequence"/>
</dbReference>
<reference evidence="3" key="1">
    <citation type="journal article" date="2019" name="Int. J. Syst. Evol. Microbiol.">
        <title>The Global Catalogue of Microorganisms (GCM) 10K type strain sequencing project: providing services to taxonomists for standard genome sequencing and annotation.</title>
        <authorList>
            <consortium name="The Broad Institute Genomics Platform"/>
            <consortium name="The Broad Institute Genome Sequencing Center for Infectious Disease"/>
            <person name="Wu L."/>
            <person name="Ma J."/>
        </authorList>
    </citation>
    <scope>NUCLEOTIDE SEQUENCE [LARGE SCALE GENOMIC DNA]</scope>
    <source>
        <strain evidence="3">KCTC 22245</strain>
    </source>
</reference>
<dbReference type="PANTHER" id="PTHR43658:SF8">
    <property type="entry name" value="17-BETA-HYDROXYSTEROID DEHYDROGENASE 14-RELATED"/>
    <property type="match status" value="1"/>
</dbReference>
<name>A0ABV7MDT6_9PROT</name>
<dbReference type="EMBL" id="JBHRVA010000003">
    <property type="protein sequence ID" value="MFC3302895.1"/>
    <property type="molecule type" value="Genomic_DNA"/>
</dbReference>
<evidence type="ECO:0000313" key="2">
    <source>
        <dbReference type="EMBL" id="MFC3302895.1"/>
    </source>
</evidence>
<dbReference type="PANTHER" id="PTHR43658">
    <property type="entry name" value="SHORT-CHAIN DEHYDROGENASE/REDUCTASE"/>
    <property type="match status" value="1"/>
</dbReference>
<organism evidence="2 3">
    <name type="scientific">Parvularcula lutaonensis</name>
    <dbReference type="NCBI Taxonomy" id="491923"/>
    <lineage>
        <taxon>Bacteria</taxon>
        <taxon>Pseudomonadati</taxon>
        <taxon>Pseudomonadota</taxon>
        <taxon>Alphaproteobacteria</taxon>
        <taxon>Parvularculales</taxon>
        <taxon>Parvularculaceae</taxon>
        <taxon>Parvularcula</taxon>
    </lineage>
</organism>
<dbReference type="InterPro" id="IPR002347">
    <property type="entry name" value="SDR_fam"/>
</dbReference>
<dbReference type="PROSITE" id="PS00061">
    <property type="entry name" value="ADH_SHORT"/>
    <property type="match status" value="1"/>
</dbReference>
<proteinExistence type="predicted"/>
<dbReference type="InterPro" id="IPR020904">
    <property type="entry name" value="Sc_DH/Rdtase_CS"/>
</dbReference>
<dbReference type="PRINTS" id="PR00081">
    <property type="entry name" value="GDHRDH"/>
</dbReference>
<dbReference type="RefSeq" id="WP_189574921.1">
    <property type="nucleotide sequence ID" value="NZ_BMXU01000002.1"/>
</dbReference>
<dbReference type="Gene3D" id="3.40.50.720">
    <property type="entry name" value="NAD(P)-binding Rossmann-like Domain"/>
    <property type="match status" value="1"/>
</dbReference>
<gene>
    <name evidence="2" type="ORF">ACFONP_09135</name>
</gene>
<protein>
    <submittedName>
        <fullName evidence="2">3-hydroxyacyl-CoA dehydrogenase</fullName>
    </submittedName>
</protein>